<name>A0A5B8I9U0_9GAMM</name>
<evidence type="ECO:0000313" key="3">
    <source>
        <dbReference type="Proteomes" id="UP000320591"/>
    </source>
</evidence>
<organism evidence="2 3">
    <name type="scientific">Dickeya poaceiphila</name>
    <dbReference type="NCBI Taxonomy" id="568768"/>
    <lineage>
        <taxon>Bacteria</taxon>
        <taxon>Pseudomonadati</taxon>
        <taxon>Pseudomonadota</taxon>
        <taxon>Gammaproteobacteria</taxon>
        <taxon>Enterobacterales</taxon>
        <taxon>Pectobacteriaceae</taxon>
        <taxon>Dickeya</taxon>
    </lineage>
</organism>
<keyword evidence="3" id="KW-1185">Reference proteome</keyword>
<protein>
    <submittedName>
        <fullName evidence="2">Uncharacterized protein</fullName>
    </submittedName>
</protein>
<feature type="region of interest" description="Disordered" evidence="1">
    <location>
        <begin position="1"/>
        <end position="20"/>
    </location>
</feature>
<evidence type="ECO:0000313" key="2">
    <source>
        <dbReference type="EMBL" id="QDX30933.1"/>
    </source>
</evidence>
<proteinExistence type="predicted"/>
<dbReference type="EMBL" id="CP042220">
    <property type="protein sequence ID" value="QDX30933.1"/>
    <property type="molecule type" value="Genomic_DNA"/>
</dbReference>
<accession>A0A5B8I9U0</accession>
<gene>
    <name evidence="2" type="ORF">Dpoa569_0002882</name>
</gene>
<evidence type="ECO:0000256" key="1">
    <source>
        <dbReference type="SAM" id="MobiDB-lite"/>
    </source>
</evidence>
<sequence>MANPYSKGDQVFRKSDQQPMTVVSVDDDKSVICSLDSDKEEQDRYELDAIFGVNSDAKFIDPMD</sequence>
<reference evidence="2 3" key="1">
    <citation type="journal article" date="2019" name="Environ. Microbiol.">
        <title>The phytopathogenic nature of Dickeya aquatica 174/2 and the dynamic early evolution of Dickeya pathogenicity.</title>
        <authorList>
            <person name="Duprey A."/>
            <person name="Taib N."/>
            <person name="Leonard S."/>
            <person name="Garin T."/>
            <person name="Flandrois J.P."/>
            <person name="Nasser W."/>
            <person name="Brochier-Armanet C."/>
            <person name="Reverchon S."/>
        </authorList>
    </citation>
    <scope>NUCLEOTIDE SEQUENCE [LARGE SCALE GENOMIC DNA]</scope>
    <source>
        <strain evidence="2 3">NCPPB 569</strain>
    </source>
</reference>
<dbReference type="STRING" id="568768.GCA_000406125_00969"/>
<dbReference type="RefSeq" id="WP_042869047.1">
    <property type="nucleotide sequence ID" value="NZ_CM001975.1"/>
</dbReference>
<dbReference type="AlphaFoldDB" id="A0A5B8I9U0"/>
<dbReference type="Proteomes" id="UP000320591">
    <property type="component" value="Chromosome"/>
</dbReference>
<dbReference type="KEGG" id="dic:Dpoa569_0002882"/>